<dbReference type="Pfam" id="PF03592">
    <property type="entry name" value="Terminase_2"/>
    <property type="match status" value="1"/>
</dbReference>
<name>W0RNS3_9BACT</name>
<evidence type="ECO:0000256" key="2">
    <source>
        <dbReference type="ARBA" id="ARBA00023219"/>
    </source>
</evidence>
<dbReference type="Proteomes" id="UP000019151">
    <property type="component" value="Plasmid 1"/>
</dbReference>
<dbReference type="InterPro" id="IPR005335">
    <property type="entry name" value="Terminase_ssu"/>
</dbReference>
<keyword evidence="1" id="KW-1188">Viral release from host cell</keyword>
<accession>W0RNS3</accession>
<dbReference type="InParanoid" id="W0RNS3"/>
<dbReference type="GO" id="GO:0051276">
    <property type="term" value="P:chromosome organization"/>
    <property type="evidence" value="ECO:0007669"/>
    <property type="project" value="InterPro"/>
</dbReference>
<evidence type="ECO:0000256" key="1">
    <source>
        <dbReference type="ARBA" id="ARBA00022612"/>
    </source>
</evidence>
<dbReference type="EMBL" id="CP007129">
    <property type="protein sequence ID" value="AHG92142.1"/>
    <property type="molecule type" value="Genomic_DNA"/>
</dbReference>
<evidence type="ECO:0000313" key="4">
    <source>
        <dbReference type="Proteomes" id="UP000019151"/>
    </source>
</evidence>
<dbReference type="InterPro" id="IPR052404">
    <property type="entry name" value="SPP1-like_terminase"/>
</dbReference>
<dbReference type="PANTHER" id="PTHR41328:SF2">
    <property type="entry name" value="TERMINASE SMALL SUBUNIT"/>
    <property type="match status" value="1"/>
</dbReference>
<dbReference type="InterPro" id="IPR038713">
    <property type="entry name" value="Terminase_Gp1_N_sf"/>
</dbReference>
<gene>
    <name evidence="3" type="ORF">J421_4607</name>
</gene>
<protein>
    <submittedName>
        <fullName evidence="3">Terminase small subunit</fullName>
    </submittedName>
</protein>
<dbReference type="RefSeq" id="WP_312845249.1">
    <property type="nucleotide sequence ID" value="NZ_CP007129.1"/>
</dbReference>
<dbReference type="HOGENOM" id="CLU_2034713_0_0_0"/>
<dbReference type="KEGG" id="gba:J421_4607"/>
<organism evidence="3 4">
    <name type="scientific">Gemmatirosa kalamazoonensis</name>
    <dbReference type="NCBI Taxonomy" id="861299"/>
    <lineage>
        <taxon>Bacteria</taxon>
        <taxon>Pseudomonadati</taxon>
        <taxon>Gemmatimonadota</taxon>
        <taxon>Gemmatimonadia</taxon>
        <taxon>Gemmatimonadales</taxon>
        <taxon>Gemmatimonadaceae</taxon>
        <taxon>Gemmatirosa</taxon>
    </lineage>
</organism>
<reference evidence="3 4" key="1">
    <citation type="journal article" date="2014" name="Genome Announc.">
        <title>Genome Sequence and Methylome of Soil Bacterium Gemmatirosa kalamazoonensis KBS708T, a Member of the Rarely Cultivated Gemmatimonadetes Phylum.</title>
        <authorList>
            <person name="Debruyn J.M."/>
            <person name="Radosevich M."/>
            <person name="Wommack K.E."/>
            <person name="Polson S.W."/>
            <person name="Hauser L.J."/>
            <person name="Fawaz M.N."/>
            <person name="Korlach J."/>
            <person name="Tsai Y.C."/>
        </authorList>
    </citation>
    <scope>NUCLEOTIDE SEQUENCE [LARGE SCALE GENOMIC DNA]</scope>
    <source>
        <strain evidence="3 4">KBS708</strain>
        <plasmid evidence="4">Plasmid 1</plasmid>
    </source>
</reference>
<keyword evidence="4" id="KW-1185">Reference proteome</keyword>
<proteinExistence type="predicted"/>
<keyword evidence="3" id="KW-0614">Plasmid</keyword>
<geneLocation type="plasmid" evidence="3 4">
    <name>1</name>
</geneLocation>
<dbReference type="Gene3D" id="1.10.10.1400">
    <property type="entry name" value="Terminase, small subunit, N-terminal DNA-binding domain, HTH motif"/>
    <property type="match status" value="1"/>
</dbReference>
<keyword evidence="2" id="KW-0231">Viral genome packaging</keyword>
<dbReference type="PATRIC" id="fig|861299.3.peg.4662"/>
<sequence length="121" mass="13362">MTSDAPALTPKQQRFVEEFIVDLNATQAAIRAGYSARVAANIGYENLQKPQIAAAIREAKAARSLRTQIEADDVLQRWWDLANANPNELVEVAAPLVPLLPRPRRDVPAHRRGAAARSREV</sequence>
<evidence type="ECO:0000313" key="3">
    <source>
        <dbReference type="EMBL" id="AHG92142.1"/>
    </source>
</evidence>
<dbReference type="PANTHER" id="PTHR41328">
    <property type="entry name" value="TERMINASE SMALL SUBUNIT-RELATED"/>
    <property type="match status" value="1"/>
</dbReference>
<dbReference type="AlphaFoldDB" id="W0RNS3"/>